<gene>
    <name evidence="1" type="ORF">NECAME_12043</name>
</gene>
<proteinExistence type="predicted"/>
<dbReference type="Proteomes" id="UP000053676">
    <property type="component" value="Unassembled WGS sequence"/>
</dbReference>
<accession>W2T218</accession>
<dbReference type="EMBL" id="KI660263">
    <property type="protein sequence ID" value="ETN75943.1"/>
    <property type="molecule type" value="Genomic_DNA"/>
</dbReference>
<dbReference type="AlphaFoldDB" id="W2T218"/>
<name>W2T218_NECAM</name>
<evidence type="ECO:0000313" key="2">
    <source>
        <dbReference type="Proteomes" id="UP000053676"/>
    </source>
</evidence>
<keyword evidence="2" id="KW-1185">Reference proteome</keyword>
<sequence length="79" mass="8921">MTAYLPCANSSREKMLTTASCHAYLISGCSGIGTSESRERIFWMNPPQHPEITTHLDFFNHECNPFICGGQRRDPAPYK</sequence>
<evidence type="ECO:0000313" key="1">
    <source>
        <dbReference type="EMBL" id="ETN75943.1"/>
    </source>
</evidence>
<organism evidence="1 2">
    <name type="scientific">Necator americanus</name>
    <name type="common">Human hookworm</name>
    <dbReference type="NCBI Taxonomy" id="51031"/>
    <lineage>
        <taxon>Eukaryota</taxon>
        <taxon>Metazoa</taxon>
        <taxon>Ecdysozoa</taxon>
        <taxon>Nematoda</taxon>
        <taxon>Chromadorea</taxon>
        <taxon>Rhabditida</taxon>
        <taxon>Rhabditina</taxon>
        <taxon>Rhabditomorpha</taxon>
        <taxon>Strongyloidea</taxon>
        <taxon>Ancylostomatidae</taxon>
        <taxon>Bunostominae</taxon>
        <taxon>Necator</taxon>
    </lineage>
</organism>
<dbReference type="KEGG" id="nai:NECAME_12043"/>
<reference evidence="2" key="1">
    <citation type="journal article" date="2014" name="Nat. Genet.">
        <title>Genome of the human hookworm Necator americanus.</title>
        <authorList>
            <person name="Tang Y.T."/>
            <person name="Gao X."/>
            <person name="Rosa B.A."/>
            <person name="Abubucker S."/>
            <person name="Hallsworth-Pepin K."/>
            <person name="Martin J."/>
            <person name="Tyagi R."/>
            <person name="Heizer E."/>
            <person name="Zhang X."/>
            <person name="Bhonagiri-Palsikar V."/>
            <person name="Minx P."/>
            <person name="Warren W.C."/>
            <person name="Wang Q."/>
            <person name="Zhan B."/>
            <person name="Hotez P.J."/>
            <person name="Sternberg P.W."/>
            <person name="Dougall A."/>
            <person name="Gaze S.T."/>
            <person name="Mulvenna J."/>
            <person name="Sotillo J."/>
            <person name="Ranganathan S."/>
            <person name="Rabelo E.M."/>
            <person name="Wilson R.K."/>
            <person name="Felgner P.L."/>
            <person name="Bethony J."/>
            <person name="Hawdon J.M."/>
            <person name="Gasser R.B."/>
            <person name="Loukas A."/>
            <person name="Mitreva M."/>
        </authorList>
    </citation>
    <scope>NUCLEOTIDE SEQUENCE [LARGE SCALE GENOMIC DNA]</scope>
</reference>
<protein>
    <submittedName>
        <fullName evidence="1">Uncharacterized protein</fullName>
    </submittedName>
</protein>